<proteinExistence type="predicted"/>
<protein>
    <submittedName>
        <fullName evidence="1">Uncharacterized protein</fullName>
    </submittedName>
</protein>
<accession>E9GPB8</accession>
<evidence type="ECO:0000313" key="1">
    <source>
        <dbReference type="EMBL" id="EFX78708.1"/>
    </source>
</evidence>
<keyword evidence="2" id="KW-1185">Reference proteome</keyword>
<reference evidence="1 2" key="1">
    <citation type="journal article" date="2011" name="Science">
        <title>The ecoresponsive genome of Daphnia pulex.</title>
        <authorList>
            <person name="Colbourne J.K."/>
            <person name="Pfrender M.E."/>
            <person name="Gilbert D."/>
            <person name="Thomas W.K."/>
            <person name="Tucker A."/>
            <person name="Oakley T.H."/>
            <person name="Tokishita S."/>
            <person name="Aerts A."/>
            <person name="Arnold G.J."/>
            <person name="Basu M.K."/>
            <person name="Bauer D.J."/>
            <person name="Caceres C.E."/>
            <person name="Carmel L."/>
            <person name="Casola C."/>
            <person name="Choi J.H."/>
            <person name="Detter J.C."/>
            <person name="Dong Q."/>
            <person name="Dusheyko S."/>
            <person name="Eads B.D."/>
            <person name="Frohlich T."/>
            <person name="Geiler-Samerotte K.A."/>
            <person name="Gerlach D."/>
            <person name="Hatcher P."/>
            <person name="Jogdeo S."/>
            <person name="Krijgsveld J."/>
            <person name="Kriventseva E.V."/>
            <person name="Kultz D."/>
            <person name="Laforsch C."/>
            <person name="Lindquist E."/>
            <person name="Lopez J."/>
            <person name="Manak J.R."/>
            <person name="Muller J."/>
            <person name="Pangilinan J."/>
            <person name="Patwardhan R.P."/>
            <person name="Pitluck S."/>
            <person name="Pritham E.J."/>
            <person name="Rechtsteiner A."/>
            <person name="Rho M."/>
            <person name="Rogozin I.B."/>
            <person name="Sakarya O."/>
            <person name="Salamov A."/>
            <person name="Schaack S."/>
            <person name="Shapiro H."/>
            <person name="Shiga Y."/>
            <person name="Skalitzky C."/>
            <person name="Smith Z."/>
            <person name="Souvorov A."/>
            <person name="Sung W."/>
            <person name="Tang Z."/>
            <person name="Tsuchiya D."/>
            <person name="Tu H."/>
            <person name="Vos H."/>
            <person name="Wang M."/>
            <person name="Wolf Y.I."/>
            <person name="Yamagata H."/>
            <person name="Yamada T."/>
            <person name="Ye Y."/>
            <person name="Shaw J.R."/>
            <person name="Andrews J."/>
            <person name="Crease T.J."/>
            <person name="Tang H."/>
            <person name="Lucas S.M."/>
            <person name="Robertson H.M."/>
            <person name="Bork P."/>
            <person name="Koonin E.V."/>
            <person name="Zdobnov E.M."/>
            <person name="Grigoriev I.V."/>
            <person name="Lynch M."/>
            <person name="Boore J.L."/>
        </authorList>
    </citation>
    <scope>NUCLEOTIDE SEQUENCE [LARGE SCALE GENOMIC DNA]</scope>
</reference>
<gene>
    <name evidence="1" type="ORF">DAPPUDRAFT_245941</name>
</gene>
<dbReference type="AlphaFoldDB" id="E9GPB8"/>
<sequence>MSSSWIFIKTISANWASGNYFQFPLANFHAIGASSNQLVELTGYSHQMLGLSFLIPPEAKRNDPLCQICKPPGIGLASKVAVIIHVISYLSWITEVLGSRVWMSVMLWRVKMLNNVQKFYIDHIVFYFDRGALPPLSYSLEYGPVLNGSGVELATSG</sequence>
<dbReference type="InParanoid" id="E9GPB8"/>
<dbReference type="EMBL" id="GL732556">
    <property type="protein sequence ID" value="EFX78708.1"/>
    <property type="molecule type" value="Genomic_DNA"/>
</dbReference>
<evidence type="ECO:0000313" key="2">
    <source>
        <dbReference type="Proteomes" id="UP000000305"/>
    </source>
</evidence>
<dbReference type="HOGENOM" id="CLU_1679714_0_0_1"/>
<name>E9GPB8_DAPPU</name>
<dbReference type="KEGG" id="dpx:DAPPUDRAFT_245941"/>
<dbReference type="Proteomes" id="UP000000305">
    <property type="component" value="Unassembled WGS sequence"/>
</dbReference>
<organism evidence="1 2">
    <name type="scientific">Daphnia pulex</name>
    <name type="common">Water flea</name>
    <dbReference type="NCBI Taxonomy" id="6669"/>
    <lineage>
        <taxon>Eukaryota</taxon>
        <taxon>Metazoa</taxon>
        <taxon>Ecdysozoa</taxon>
        <taxon>Arthropoda</taxon>
        <taxon>Crustacea</taxon>
        <taxon>Branchiopoda</taxon>
        <taxon>Diplostraca</taxon>
        <taxon>Cladocera</taxon>
        <taxon>Anomopoda</taxon>
        <taxon>Daphniidae</taxon>
        <taxon>Daphnia</taxon>
    </lineage>
</organism>